<accession>A0ABR6NKY0</accession>
<sequence>MSDEDDIQDALADFAEDVGNGQSWTAAIRILTEDYELEEGELQPRAVKDFGDLDAYQAECRDALAKGDAAFTERLRTDKAFHKAKAPNLARMGPVSEFVVSLLEKGAPEPDADWWPYMPIKRHIDTLFPAPGDVRDMAFWTARTLIRAHEKEGAA</sequence>
<protein>
    <submittedName>
        <fullName evidence="1">Uncharacterized protein</fullName>
    </submittedName>
</protein>
<name>A0ABR6NKY0_9SPHN</name>
<evidence type="ECO:0000313" key="2">
    <source>
        <dbReference type="Proteomes" id="UP001138540"/>
    </source>
</evidence>
<dbReference type="RefSeq" id="WP_014078177.1">
    <property type="nucleotide sequence ID" value="NZ_JACHKA010000001.1"/>
</dbReference>
<proteinExistence type="predicted"/>
<comment type="caution">
    <text evidence="1">The sequence shown here is derived from an EMBL/GenBank/DDBJ whole genome shotgun (WGS) entry which is preliminary data.</text>
</comment>
<keyword evidence="2" id="KW-1185">Reference proteome</keyword>
<evidence type="ECO:0000313" key="1">
    <source>
        <dbReference type="EMBL" id="MBB5987943.1"/>
    </source>
</evidence>
<reference evidence="1 2" key="1">
    <citation type="submission" date="2020-08" db="EMBL/GenBank/DDBJ databases">
        <title>Exploring microbial biodiversity for novel pathways involved in the catabolism of aromatic compounds derived from lignin.</title>
        <authorList>
            <person name="Elkins J."/>
        </authorList>
    </citation>
    <scope>NUCLEOTIDE SEQUENCE [LARGE SCALE GENOMIC DNA]</scope>
    <source>
        <strain evidence="1 2">B1D3A</strain>
    </source>
</reference>
<gene>
    <name evidence="1" type="ORF">HNP60_003917</name>
</gene>
<dbReference type="Proteomes" id="UP001138540">
    <property type="component" value="Unassembled WGS sequence"/>
</dbReference>
<dbReference type="EMBL" id="JACHKA010000001">
    <property type="protein sequence ID" value="MBB5987943.1"/>
    <property type="molecule type" value="Genomic_DNA"/>
</dbReference>
<organism evidence="1 2">
    <name type="scientific">Sphingobium lignivorans</name>
    <dbReference type="NCBI Taxonomy" id="2735886"/>
    <lineage>
        <taxon>Bacteria</taxon>
        <taxon>Pseudomonadati</taxon>
        <taxon>Pseudomonadota</taxon>
        <taxon>Alphaproteobacteria</taxon>
        <taxon>Sphingomonadales</taxon>
        <taxon>Sphingomonadaceae</taxon>
        <taxon>Sphingobium</taxon>
    </lineage>
</organism>